<evidence type="ECO:0008006" key="5">
    <source>
        <dbReference type="Google" id="ProtNLM"/>
    </source>
</evidence>
<organism evidence="3 4">
    <name type="scientific">Pterulicium gracile</name>
    <dbReference type="NCBI Taxonomy" id="1884261"/>
    <lineage>
        <taxon>Eukaryota</taxon>
        <taxon>Fungi</taxon>
        <taxon>Dikarya</taxon>
        <taxon>Basidiomycota</taxon>
        <taxon>Agaricomycotina</taxon>
        <taxon>Agaricomycetes</taxon>
        <taxon>Agaricomycetidae</taxon>
        <taxon>Agaricales</taxon>
        <taxon>Pleurotineae</taxon>
        <taxon>Pterulaceae</taxon>
        <taxon>Pterulicium</taxon>
    </lineage>
</organism>
<reference evidence="3 4" key="1">
    <citation type="journal article" date="2019" name="Nat. Ecol. Evol.">
        <title>Megaphylogeny resolves global patterns of mushroom evolution.</title>
        <authorList>
            <person name="Varga T."/>
            <person name="Krizsan K."/>
            <person name="Foldi C."/>
            <person name="Dima B."/>
            <person name="Sanchez-Garcia M."/>
            <person name="Sanchez-Ramirez S."/>
            <person name="Szollosi G.J."/>
            <person name="Szarkandi J.G."/>
            <person name="Papp V."/>
            <person name="Albert L."/>
            <person name="Andreopoulos W."/>
            <person name="Angelini C."/>
            <person name="Antonin V."/>
            <person name="Barry K.W."/>
            <person name="Bougher N.L."/>
            <person name="Buchanan P."/>
            <person name="Buyck B."/>
            <person name="Bense V."/>
            <person name="Catcheside P."/>
            <person name="Chovatia M."/>
            <person name="Cooper J."/>
            <person name="Damon W."/>
            <person name="Desjardin D."/>
            <person name="Finy P."/>
            <person name="Geml J."/>
            <person name="Haridas S."/>
            <person name="Hughes K."/>
            <person name="Justo A."/>
            <person name="Karasinski D."/>
            <person name="Kautmanova I."/>
            <person name="Kiss B."/>
            <person name="Kocsube S."/>
            <person name="Kotiranta H."/>
            <person name="LaButti K.M."/>
            <person name="Lechner B.E."/>
            <person name="Liimatainen K."/>
            <person name="Lipzen A."/>
            <person name="Lukacs Z."/>
            <person name="Mihaltcheva S."/>
            <person name="Morgado L.N."/>
            <person name="Niskanen T."/>
            <person name="Noordeloos M.E."/>
            <person name="Ohm R.A."/>
            <person name="Ortiz-Santana B."/>
            <person name="Ovrebo C."/>
            <person name="Racz N."/>
            <person name="Riley R."/>
            <person name="Savchenko A."/>
            <person name="Shiryaev A."/>
            <person name="Soop K."/>
            <person name="Spirin V."/>
            <person name="Szebenyi C."/>
            <person name="Tomsovsky M."/>
            <person name="Tulloss R.E."/>
            <person name="Uehling J."/>
            <person name="Grigoriev I.V."/>
            <person name="Vagvolgyi C."/>
            <person name="Papp T."/>
            <person name="Martin F.M."/>
            <person name="Miettinen O."/>
            <person name="Hibbett D.S."/>
            <person name="Nagy L.G."/>
        </authorList>
    </citation>
    <scope>NUCLEOTIDE SEQUENCE [LARGE SCALE GENOMIC DNA]</scope>
    <source>
        <strain evidence="3 4">CBS 309.79</strain>
    </source>
</reference>
<proteinExistence type="predicted"/>
<dbReference type="AlphaFoldDB" id="A0A5C3QIA6"/>
<dbReference type="Proteomes" id="UP000305067">
    <property type="component" value="Unassembled WGS sequence"/>
</dbReference>
<keyword evidence="1" id="KW-1133">Transmembrane helix</keyword>
<keyword evidence="1" id="KW-0472">Membrane</keyword>
<sequence>MRIAMYSILILARPVSACDARCAQLCCPALRLVHANTILSTCLILAYIYGFSVLNPCLSRSLRYLGSQVIPIFN</sequence>
<evidence type="ECO:0000256" key="2">
    <source>
        <dbReference type="SAM" id="SignalP"/>
    </source>
</evidence>
<evidence type="ECO:0000256" key="1">
    <source>
        <dbReference type="SAM" id="Phobius"/>
    </source>
</evidence>
<accession>A0A5C3QIA6</accession>
<gene>
    <name evidence="3" type="ORF">BDV98DRAFT_570146</name>
</gene>
<feature type="chain" id="PRO_5022701793" description="Hydrophobin" evidence="2">
    <location>
        <begin position="18"/>
        <end position="74"/>
    </location>
</feature>
<keyword evidence="4" id="KW-1185">Reference proteome</keyword>
<keyword evidence="2" id="KW-0732">Signal</keyword>
<dbReference type="EMBL" id="ML178830">
    <property type="protein sequence ID" value="TFL00201.1"/>
    <property type="molecule type" value="Genomic_DNA"/>
</dbReference>
<evidence type="ECO:0000313" key="3">
    <source>
        <dbReference type="EMBL" id="TFL00201.1"/>
    </source>
</evidence>
<keyword evidence="1" id="KW-0812">Transmembrane</keyword>
<evidence type="ECO:0000313" key="4">
    <source>
        <dbReference type="Proteomes" id="UP000305067"/>
    </source>
</evidence>
<feature type="transmembrane region" description="Helical" evidence="1">
    <location>
        <begin position="33"/>
        <end position="54"/>
    </location>
</feature>
<name>A0A5C3QIA6_9AGAR</name>
<protein>
    <recommendedName>
        <fullName evidence="5">Hydrophobin</fullName>
    </recommendedName>
</protein>
<feature type="signal peptide" evidence="2">
    <location>
        <begin position="1"/>
        <end position="17"/>
    </location>
</feature>